<dbReference type="NCBIfam" id="TIGR00209">
    <property type="entry name" value="galT_1"/>
    <property type="match status" value="1"/>
</dbReference>
<evidence type="ECO:0000256" key="5">
    <source>
        <dbReference type="ARBA" id="ARBA00010951"/>
    </source>
</evidence>
<reference evidence="19 20" key="1">
    <citation type="submission" date="2019-06" db="EMBL/GenBank/DDBJ databases">
        <title>Sequencing the genomes of 1000 actinobacteria strains.</title>
        <authorList>
            <person name="Klenk H.-P."/>
        </authorList>
    </citation>
    <scope>NUCLEOTIDE SEQUENCE [LARGE SCALE GENOMIC DNA]</scope>
    <source>
        <strain evidence="19 20">DSM 43866</strain>
    </source>
</reference>
<comment type="pathway">
    <text evidence="3 15">Carbohydrate metabolism; galactose metabolism.</text>
</comment>
<evidence type="ECO:0000256" key="13">
    <source>
        <dbReference type="ARBA" id="ARBA00023277"/>
    </source>
</evidence>
<evidence type="ECO:0000256" key="1">
    <source>
        <dbReference type="ARBA" id="ARBA00001107"/>
    </source>
</evidence>
<evidence type="ECO:0000259" key="16">
    <source>
        <dbReference type="Pfam" id="PF01087"/>
    </source>
</evidence>
<dbReference type="EMBL" id="VIWY01000003">
    <property type="protein sequence ID" value="TWG20728.1"/>
    <property type="molecule type" value="Genomic_DNA"/>
</dbReference>
<feature type="domain" description="Galactose-1-phosphate uridyl transferase N-terminal" evidence="16">
    <location>
        <begin position="822"/>
        <end position="980"/>
    </location>
</feature>
<dbReference type="RefSeq" id="WP_307837888.1">
    <property type="nucleotide sequence ID" value="NZ_BOMX01000104.1"/>
</dbReference>
<dbReference type="InterPro" id="IPR036265">
    <property type="entry name" value="HIT-like_sf"/>
</dbReference>
<dbReference type="Proteomes" id="UP000320239">
    <property type="component" value="Unassembled WGS sequence"/>
</dbReference>
<evidence type="ECO:0000256" key="7">
    <source>
        <dbReference type="ARBA" id="ARBA00016340"/>
    </source>
</evidence>
<dbReference type="GO" id="GO:0004553">
    <property type="term" value="F:hydrolase activity, hydrolyzing O-glycosyl compounds"/>
    <property type="evidence" value="ECO:0007669"/>
    <property type="project" value="InterPro"/>
</dbReference>
<dbReference type="GO" id="GO:0033499">
    <property type="term" value="P:galactose catabolic process via UDP-galactose, Leloir pathway"/>
    <property type="evidence" value="ECO:0007669"/>
    <property type="project" value="TreeGrafter"/>
</dbReference>
<dbReference type="AlphaFoldDB" id="A0A561WA38"/>
<dbReference type="InterPro" id="IPR001937">
    <property type="entry name" value="GalP_UDPtransf1"/>
</dbReference>
<dbReference type="InterPro" id="IPR019779">
    <property type="entry name" value="GalP_UDPtransf1_His-AS"/>
</dbReference>
<dbReference type="Pfam" id="PF02744">
    <property type="entry name" value="GalP_UDP_tr_C"/>
    <property type="match status" value="1"/>
</dbReference>
<dbReference type="InterPro" id="IPR017853">
    <property type="entry name" value="GH"/>
</dbReference>
<evidence type="ECO:0000313" key="20">
    <source>
        <dbReference type="Proteomes" id="UP000320239"/>
    </source>
</evidence>
<evidence type="ECO:0000256" key="14">
    <source>
        <dbReference type="NCBIfam" id="TIGR00209"/>
    </source>
</evidence>
<proteinExistence type="inferred from homology"/>
<keyword evidence="9 15" id="KW-0548">Nucleotidyltransferase</keyword>
<dbReference type="InterPro" id="IPR001944">
    <property type="entry name" value="Glycoside_Hdrlase_35"/>
</dbReference>
<keyword evidence="13 15" id="KW-0119">Carbohydrate metabolism</keyword>
<evidence type="ECO:0000256" key="9">
    <source>
        <dbReference type="ARBA" id="ARBA00022695"/>
    </source>
</evidence>
<evidence type="ECO:0000256" key="6">
    <source>
        <dbReference type="ARBA" id="ARBA00012384"/>
    </source>
</evidence>
<keyword evidence="20" id="KW-1185">Reference proteome</keyword>
<keyword evidence="10 15" id="KW-0479">Metal-binding</keyword>
<sequence>MPTDPMTWPEPLSVRHTPWATPLRRPRMSNDEDVRAGLSLTNRYLTRNGTPVIPVSGELHFSRVPRHRWAERLRQMKAGGVTVVASYIFWLHHSPAPGRYRFDGNLDVAAFVDLAVGTGLDVVLRIGPWVHAESRNGGFPDWVQHAPVRHRTDDPAYLAMVQEWFTRIGAALDGRASAEGTVLGIQIENELYTQPEHLRTLKRMAREAGMSAPIWTATAWDSAELPEEEVLPLYGGYGDGFWVDSDAPWAPSFRDHYFFSHVWDDPGIGADVRRAQNIEAAEGGPRVPSDLFPAATCELAGGMATAYHRRPRPSALDVATIAHCKIGNGSAWQGYYMYAGGTNPHAPDGMQESHATGYPNDLPRLGYDFHAPIGEAGALAGSHAQLRRQHAFLAAFGARLAEMPSSLPDVRPSGVEDSRTLRWALRSDGRSGFLFVAWHQPHFPLDTYRGARFRVALDDGELEFPSRPVDIPAGTLARWPVNLTAGGVRLPWATASALTLLSGAVPTLVLLAETGIRPELAVRDGDETAVREISPGLEPVRVETRDGRLDVLLLPAEAAEAVWVCEAGGRRLLLSDDELQWDAAGRITVKATGTAPVRVYDPAARGFADLPVAPAPAPRTGDVPAVRLRPAAVVPAGYGKHDGRASAPAPAAFDEHAAVYRLQLPDWAADPEHDALLQIDWAGDVGELRVDGVTVTDRFWDGSRWQVNLVDAGYRSGAEVTLHLLPLATLSPVAVPEDARDRLVAAGSQLLAIDAIRVVGRGSATEPERVHRVRRTSRRMADGREIIYYDDTEPYVSGAATRQAEDTRPLPPADQVLRGGAQVRYDPLTGEWIALASHRNDRTFMPPADQDPLAPTVPGGFPTEIAEAGYDVVVFENRFPAFSPRIGGAEGLVDGDPLWPVRPAGGRTEVVCFSSAAQGSFGSLTPHRARTVIEAWADRTAALGRQPGVEHVFVFENRGREIGVTLPHPHGQIYAFPFVPPKAARMLEMAARHRDRTGGNLFRDILDAERRAGTRIVAATEHWTAYVPAAARWPVEVHLAPHRDAADLTELTGPERDDLARIYLDVLGRLDRYFPGPEPLPYIAGVHQAPVRTGRDLFRLHLQVFSILRAPGKLKYLAGVESAMAAWISDTTPERVAARLREVA</sequence>
<dbReference type="Gene3D" id="3.20.20.80">
    <property type="entry name" value="Glycosidases"/>
    <property type="match status" value="1"/>
</dbReference>
<gene>
    <name evidence="19" type="ORF">FHX34_103257</name>
</gene>
<comment type="catalytic activity">
    <reaction evidence="1 15">
        <text>alpha-D-galactose 1-phosphate + UDP-alpha-D-glucose = alpha-D-glucose 1-phosphate + UDP-alpha-D-galactose</text>
        <dbReference type="Rhea" id="RHEA:13989"/>
        <dbReference type="ChEBI" id="CHEBI:58336"/>
        <dbReference type="ChEBI" id="CHEBI:58601"/>
        <dbReference type="ChEBI" id="CHEBI:58885"/>
        <dbReference type="ChEBI" id="CHEBI:66914"/>
        <dbReference type="EC" id="2.7.7.12"/>
    </reaction>
</comment>
<dbReference type="SUPFAM" id="SSF51445">
    <property type="entry name" value="(Trans)glycosidases"/>
    <property type="match status" value="1"/>
</dbReference>
<dbReference type="SUPFAM" id="SSF54197">
    <property type="entry name" value="HIT-like"/>
    <property type="match status" value="2"/>
</dbReference>
<comment type="cofactor">
    <cofactor evidence="2">
        <name>Zn(2+)</name>
        <dbReference type="ChEBI" id="CHEBI:29105"/>
    </cofactor>
</comment>
<dbReference type="Pfam" id="PF01301">
    <property type="entry name" value="Glyco_hydro_35"/>
    <property type="match status" value="1"/>
</dbReference>
<protein>
    <recommendedName>
        <fullName evidence="7 14">Galactose-1-phosphate uridylyltransferase</fullName>
        <ecNumber evidence="6 14">2.7.7.12</ecNumber>
    </recommendedName>
</protein>
<dbReference type="UniPathway" id="UPA00214"/>
<evidence type="ECO:0000313" key="19">
    <source>
        <dbReference type="EMBL" id="TWG20728.1"/>
    </source>
</evidence>
<keyword evidence="12 15" id="KW-0299">Galactose metabolism</keyword>
<evidence type="ECO:0000256" key="11">
    <source>
        <dbReference type="ARBA" id="ARBA00022833"/>
    </source>
</evidence>
<dbReference type="InterPro" id="IPR005850">
    <property type="entry name" value="GalP_Utransf_C"/>
</dbReference>
<dbReference type="InterPro" id="IPR005849">
    <property type="entry name" value="GalP_Utransf_N"/>
</dbReference>
<comment type="similarity">
    <text evidence="4">Belongs to the glycosyl hydrolase 35 family.</text>
</comment>
<comment type="caution">
    <text evidence="19">The sequence shown here is derived from an EMBL/GenBank/DDBJ whole genome shotgun (WGS) entry which is preliminary data.</text>
</comment>
<evidence type="ECO:0000259" key="17">
    <source>
        <dbReference type="Pfam" id="PF01301"/>
    </source>
</evidence>
<evidence type="ECO:0000259" key="18">
    <source>
        <dbReference type="Pfam" id="PF02744"/>
    </source>
</evidence>
<accession>A0A561WA38</accession>
<dbReference type="Pfam" id="PF01087">
    <property type="entry name" value="GalP_UDP_transf"/>
    <property type="match status" value="1"/>
</dbReference>
<keyword evidence="8 15" id="KW-0808">Transferase</keyword>
<dbReference type="InterPro" id="IPR031330">
    <property type="entry name" value="Gly_Hdrlase_35_cat"/>
</dbReference>
<name>A0A561WA38_ACTTI</name>
<evidence type="ECO:0000256" key="3">
    <source>
        <dbReference type="ARBA" id="ARBA00004947"/>
    </source>
</evidence>
<dbReference type="Gene3D" id="3.30.428.10">
    <property type="entry name" value="HIT-like"/>
    <property type="match status" value="2"/>
</dbReference>
<dbReference type="PANTHER" id="PTHR11943:SF1">
    <property type="entry name" value="GALACTOSE-1-PHOSPHATE URIDYLYLTRANSFERASE"/>
    <property type="match status" value="1"/>
</dbReference>
<dbReference type="GO" id="GO:0008108">
    <property type="term" value="F:UDP-glucose:hexose-1-phosphate uridylyltransferase activity"/>
    <property type="evidence" value="ECO:0007669"/>
    <property type="project" value="UniProtKB-UniRule"/>
</dbReference>
<dbReference type="EC" id="2.7.7.12" evidence="6 14"/>
<organism evidence="19 20">
    <name type="scientific">Actinoplanes teichomyceticus</name>
    <dbReference type="NCBI Taxonomy" id="1867"/>
    <lineage>
        <taxon>Bacteria</taxon>
        <taxon>Bacillati</taxon>
        <taxon>Actinomycetota</taxon>
        <taxon>Actinomycetes</taxon>
        <taxon>Micromonosporales</taxon>
        <taxon>Micromonosporaceae</taxon>
        <taxon>Actinoplanes</taxon>
    </lineage>
</organism>
<comment type="similarity">
    <text evidence="5 15">Belongs to the galactose-1-phosphate uridylyltransferase type 1 family.</text>
</comment>
<evidence type="ECO:0000256" key="2">
    <source>
        <dbReference type="ARBA" id="ARBA00001947"/>
    </source>
</evidence>
<keyword evidence="11" id="KW-0862">Zinc</keyword>
<dbReference type="GO" id="GO:0005737">
    <property type="term" value="C:cytoplasm"/>
    <property type="evidence" value="ECO:0007669"/>
    <property type="project" value="TreeGrafter"/>
</dbReference>
<feature type="domain" description="Galactose-1-phosphate uridyl transferase C-terminal" evidence="18">
    <location>
        <begin position="996"/>
        <end position="1143"/>
    </location>
</feature>
<evidence type="ECO:0000256" key="15">
    <source>
        <dbReference type="RuleBase" id="RU000506"/>
    </source>
</evidence>
<dbReference type="PRINTS" id="PR00742">
    <property type="entry name" value="GLHYDRLASE35"/>
</dbReference>
<evidence type="ECO:0000256" key="12">
    <source>
        <dbReference type="ARBA" id="ARBA00023144"/>
    </source>
</evidence>
<dbReference type="PROSITE" id="PS00117">
    <property type="entry name" value="GAL_P_UDP_TRANSF_I"/>
    <property type="match status" value="1"/>
</dbReference>
<dbReference type="PANTHER" id="PTHR11943">
    <property type="entry name" value="GALACTOSE-1-PHOSPHATE URIDYLYLTRANSFERASE"/>
    <property type="match status" value="1"/>
</dbReference>
<evidence type="ECO:0000256" key="8">
    <source>
        <dbReference type="ARBA" id="ARBA00022679"/>
    </source>
</evidence>
<dbReference type="GO" id="GO:0008270">
    <property type="term" value="F:zinc ion binding"/>
    <property type="evidence" value="ECO:0007669"/>
    <property type="project" value="InterPro"/>
</dbReference>
<evidence type="ECO:0000256" key="4">
    <source>
        <dbReference type="ARBA" id="ARBA00009809"/>
    </source>
</evidence>
<feature type="domain" description="Glycoside hydrolase 35 catalytic" evidence="17">
    <location>
        <begin position="45"/>
        <end position="390"/>
    </location>
</feature>
<evidence type="ECO:0000256" key="10">
    <source>
        <dbReference type="ARBA" id="ARBA00022723"/>
    </source>
</evidence>